<evidence type="ECO:0000256" key="1">
    <source>
        <dbReference type="SAM" id="Phobius"/>
    </source>
</evidence>
<reference evidence="2 3" key="1">
    <citation type="submission" date="2018-05" db="EMBL/GenBank/DDBJ databases">
        <title>Genome Sequence of an Efficient Indole-Degrading Bacterium, Alcaligenes sp.YBY.</title>
        <authorList>
            <person name="Yang B."/>
        </authorList>
    </citation>
    <scope>NUCLEOTIDE SEQUENCE [LARGE SCALE GENOMIC DNA]</scope>
    <source>
        <strain evidence="2 3">YBY</strain>
    </source>
</reference>
<name>A0A2U2BHF9_ALCFA</name>
<dbReference type="AlphaFoldDB" id="A0A2U2BHF9"/>
<protein>
    <submittedName>
        <fullName evidence="2">Uncharacterized protein</fullName>
    </submittedName>
</protein>
<gene>
    <name evidence="2" type="ORF">DF183_16685</name>
</gene>
<evidence type="ECO:0000313" key="2">
    <source>
        <dbReference type="EMBL" id="PWE13439.1"/>
    </source>
</evidence>
<keyword evidence="1" id="KW-0812">Transmembrane</keyword>
<feature type="transmembrane region" description="Helical" evidence="1">
    <location>
        <begin position="20"/>
        <end position="40"/>
    </location>
</feature>
<dbReference type="Proteomes" id="UP000245216">
    <property type="component" value="Unassembled WGS sequence"/>
</dbReference>
<dbReference type="RefSeq" id="WP_109089670.1">
    <property type="nucleotide sequence ID" value="NZ_QEXO01000004.1"/>
</dbReference>
<sequence>MKIKWKEGYSASTQRKFGVLIGFVSGAFSVWFIYGIYTSWAMFAKAPWWDVMIAVGTGIAALGTVAALLVAVKAPERIYKNEKRLQKGIHKEELVALEIFMQDVSAQLFKIANPGGYLHGYLEKHVMAATDEERQKSSKDVMEKLNVLSILLRRYLEQFERVSWDEYPKTILASEIVSFVNILKYVIDAIEVMKSNLGENETLKGHLMELNRVLLSVNKKVTGGKYEGPSLVVPDIYSRIKIRA</sequence>
<keyword evidence="1" id="KW-0472">Membrane</keyword>
<reference evidence="2 3" key="2">
    <citation type="submission" date="2018-05" db="EMBL/GenBank/DDBJ databases">
        <authorList>
            <person name="Lanie J.A."/>
            <person name="Ng W.-L."/>
            <person name="Kazmierczak K.M."/>
            <person name="Andrzejewski T.M."/>
            <person name="Davidsen T.M."/>
            <person name="Wayne K.J."/>
            <person name="Tettelin H."/>
            <person name="Glass J.I."/>
            <person name="Rusch D."/>
            <person name="Podicherti R."/>
            <person name="Tsui H.-C.T."/>
            <person name="Winkler M.E."/>
        </authorList>
    </citation>
    <scope>NUCLEOTIDE SEQUENCE [LARGE SCALE GENOMIC DNA]</scope>
    <source>
        <strain evidence="2 3">YBY</strain>
    </source>
</reference>
<keyword evidence="1" id="KW-1133">Transmembrane helix</keyword>
<feature type="transmembrane region" description="Helical" evidence="1">
    <location>
        <begin position="52"/>
        <end position="74"/>
    </location>
</feature>
<dbReference type="EMBL" id="QEXO01000004">
    <property type="protein sequence ID" value="PWE13439.1"/>
    <property type="molecule type" value="Genomic_DNA"/>
</dbReference>
<organism evidence="2 3">
    <name type="scientific">Alcaligenes faecalis</name>
    <dbReference type="NCBI Taxonomy" id="511"/>
    <lineage>
        <taxon>Bacteria</taxon>
        <taxon>Pseudomonadati</taxon>
        <taxon>Pseudomonadota</taxon>
        <taxon>Betaproteobacteria</taxon>
        <taxon>Burkholderiales</taxon>
        <taxon>Alcaligenaceae</taxon>
        <taxon>Alcaligenes</taxon>
    </lineage>
</organism>
<evidence type="ECO:0000313" key="3">
    <source>
        <dbReference type="Proteomes" id="UP000245216"/>
    </source>
</evidence>
<accession>A0A2U2BHF9</accession>
<comment type="caution">
    <text evidence="2">The sequence shown here is derived from an EMBL/GenBank/DDBJ whole genome shotgun (WGS) entry which is preliminary data.</text>
</comment>
<proteinExistence type="predicted"/>